<sequence>MMCLLGVLCLACIVNLGLCLKGARYSMKCPTGTPSFGQP</sequence>
<keyword evidence="3" id="KW-1185">Reference proteome</keyword>
<dbReference type="AlphaFoldDB" id="A0A9Q0JGL6"/>
<accession>A0A9Q0JGL6</accession>
<reference evidence="2" key="1">
    <citation type="submission" date="2022-02" db="EMBL/GenBank/DDBJ databases">
        <authorList>
            <person name="Henning P.M."/>
            <person name="McCubbin A.G."/>
            <person name="Shore J.S."/>
        </authorList>
    </citation>
    <scope>NUCLEOTIDE SEQUENCE</scope>
    <source>
        <strain evidence="2">F60SS</strain>
        <tissue evidence="2">Leaves</tissue>
    </source>
</reference>
<evidence type="ECO:0000313" key="2">
    <source>
        <dbReference type="EMBL" id="KAJ4839880.1"/>
    </source>
</evidence>
<evidence type="ECO:0000256" key="1">
    <source>
        <dbReference type="SAM" id="SignalP"/>
    </source>
</evidence>
<gene>
    <name evidence="2" type="ORF">Tsubulata_003187</name>
</gene>
<organism evidence="2 3">
    <name type="scientific">Turnera subulata</name>
    <dbReference type="NCBI Taxonomy" id="218843"/>
    <lineage>
        <taxon>Eukaryota</taxon>
        <taxon>Viridiplantae</taxon>
        <taxon>Streptophyta</taxon>
        <taxon>Embryophyta</taxon>
        <taxon>Tracheophyta</taxon>
        <taxon>Spermatophyta</taxon>
        <taxon>Magnoliopsida</taxon>
        <taxon>eudicotyledons</taxon>
        <taxon>Gunneridae</taxon>
        <taxon>Pentapetalae</taxon>
        <taxon>rosids</taxon>
        <taxon>fabids</taxon>
        <taxon>Malpighiales</taxon>
        <taxon>Passifloraceae</taxon>
        <taxon>Turnera</taxon>
    </lineage>
</organism>
<protein>
    <recommendedName>
        <fullName evidence="4">Hydrophobic seed protein domain-containing protein</fullName>
    </recommendedName>
</protein>
<name>A0A9Q0JGL6_9ROSI</name>
<feature type="chain" id="PRO_5040352600" description="Hydrophobic seed protein domain-containing protein" evidence="1">
    <location>
        <begin position="20"/>
        <end position="39"/>
    </location>
</feature>
<dbReference type="EMBL" id="JAKUCV010003177">
    <property type="protein sequence ID" value="KAJ4839880.1"/>
    <property type="molecule type" value="Genomic_DNA"/>
</dbReference>
<comment type="caution">
    <text evidence="2">The sequence shown here is derived from an EMBL/GenBank/DDBJ whole genome shotgun (WGS) entry which is preliminary data.</text>
</comment>
<evidence type="ECO:0000313" key="3">
    <source>
        <dbReference type="Proteomes" id="UP001141552"/>
    </source>
</evidence>
<proteinExistence type="predicted"/>
<evidence type="ECO:0008006" key="4">
    <source>
        <dbReference type="Google" id="ProtNLM"/>
    </source>
</evidence>
<feature type="signal peptide" evidence="1">
    <location>
        <begin position="1"/>
        <end position="19"/>
    </location>
</feature>
<reference evidence="2" key="2">
    <citation type="journal article" date="2023" name="Plants (Basel)">
        <title>Annotation of the Turnera subulata (Passifloraceae) Draft Genome Reveals the S-Locus Evolved after the Divergence of Turneroideae from Passifloroideae in a Stepwise Manner.</title>
        <authorList>
            <person name="Henning P.M."/>
            <person name="Roalson E.H."/>
            <person name="Mir W."/>
            <person name="McCubbin A.G."/>
            <person name="Shore J.S."/>
        </authorList>
    </citation>
    <scope>NUCLEOTIDE SEQUENCE</scope>
    <source>
        <strain evidence="2">F60SS</strain>
    </source>
</reference>
<dbReference type="Proteomes" id="UP001141552">
    <property type="component" value="Unassembled WGS sequence"/>
</dbReference>
<keyword evidence="1" id="KW-0732">Signal</keyword>